<accession>A0A915C8F1</accession>
<proteinExistence type="predicted"/>
<sequence>LAVGVSRLQMRVICAERVAPLDIPVGGYHIPQTKSLISTTRVRF</sequence>
<evidence type="ECO:0000313" key="1">
    <source>
        <dbReference type="Proteomes" id="UP000887569"/>
    </source>
</evidence>
<dbReference type="Proteomes" id="UP000887569">
    <property type="component" value="Unplaced"/>
</dbReference>
<keyword evidence="1" id="KW-1185">Reference proteome</keyword>
<reference evidence="2" key="1">
    <citation type="submission" date="2022-11" db="UniProtKB">
        <authorList>
            <consortium name="WormBaseParasite"/>
        </authorList>
    </citation>
    <scope>IDENTIFICATION</scope>
</reference>
<protein>
    <submittedName>
        <fullName evidence="2">Protein kinase domain-containing protein</fullName>
    </submittedName>
</protein>
<dbReference type="WBParaSite" id="PgR100X_g029_t02">
    <property type="protein sequence ID" value="PgR100X_g029_t02"/>
    <property type="gene ID" value="PgR100X_g029"/>
</dbReference>
<organism evidence="1 2">
    <name type="scientific">Parascaris univalens</name>
    <name type="common">Nematode worm</name>
    <dbReference type="NCBI Taxonomy" id="6257"/>
    <lineage>
        <taxon>Eukaryota</taxon>
        <taxon>Metazoa</taxon>
        <taxon>Ecdysozoa</taxon>
        <taxon>Nematoda</taxon>
        <taxon>Chromadorea</taxon>
        <taxon>Rhabditida</taxon>
        <taxon>Spirurina</taxon>
        <taxon>Ascaridomorpha</taxon>
        <taxon>Ascaridoidea</taxon>
        <taxon>Ascarididae</taxon>
        <taxon>Parascaris</taxon>
    </lineage>
</organism>
<name>A0A915C8F1_PARUN</name>
<evidence type="ECO:0000313" key="2">
    <source>
        <dbReference type="WBParaSite" id="PgR100X_g029_t02"/>
    </source>
</evidence>
<dbReference type="AlphaFoldDB" id="A0A915C8F1"/>